<dbReference type="SUPFAM" id="SSF49464">
    <property type="entry name" value="Carboxypeptidase regulatory domain-like"/>
    <property type="match status" value="1"/>
</dbReference>
<evidence type="ECO:0000256" key="3">
    <source>
        <dbReference type="ARBA" id="ARBA00022452"/>
    </source>
</evidence>
<dbReference type="Gene3D" id="2.40.170.20">
    <property type="entry name" value="TonB-dependent receptor, beta-barrel domain"/>
    <property type="match status" value="1"/>
</dbReference>
<keyword evidence="2 8" id="KW-0813">Transport</keyword>
<dbReference type="InterPro" id="IPR023997">
    <property type="entry name" value="TonB-dep_OMP_SusC/RagA_CS"/>
</dbReference>
<evidence type="ECO:0000313" key="13">
    <source>
        <dbReference type="EMBL" id="MCF1715931.1"/>
    </source>
</evidence>
<evidence type="ECO:0000256" key="10">
    <source>
        <dbReference type="SAM" id="SignalP"/>
    </source>
</evidence>
<comment type="similarity">
    <text evidence="8 9">Belongs to the TonB-dependent receptor family.</text>
</comment>
<sequence length="1011" mass="109776">MRKLLSTLLCVLVVIGSAFAQSRTITGVVTDNLGQPLPNASIVVKGTNIGTTSGEGGKFSLTVPANTKSIVISAIGFGDFTQTLGSQNEFSIQLSTSDKNLSEVVIVGYGTQKKRELTTSVSQVKGTDLQNIPIQGPDQALRGRAAGVNVTQSSGTPGGSININIRGTGSINASSQPLYVIDGIPINIGNYSQIGVGGQTMNALADINPSEIESFEVLKDAAATAIYGSRAANGVVLVTTKRGANRKTRVNINSYLGKSEVYRKLPTLTGPQFIEQMQEMVRNRFGASVVPSQLGLVGYDNDPSSYPTTNWQDEIFRSANVKSMDVNLQGGNENTKFFIAGSYFGQEGIVIGSEFERYNLRINVDNNLSKKIKIGTSIGLSRSNSTRIQNDNNIYGVVSTSLLLGSYFPAFNENGTYGRDPNASIENAIANALEPTYNVANNRILANGYGEWQILPSLSFRSVAGVDYLNFREQQYIPSTHIQGAGVRGDGREGYTQDINLTNENILTYKPRIGDNHDLTFTGVASFQESKFESIFAQATNFPGDAIIRLTAGSQRVAATSNGSSYGIVGYLARAIYGFKGKYLLTASVRRDGVSRFGADRRWGTFSAASVAWRVSEENFLKNSNFISDLKLRASWGQAGNSSIGDFASLPLVGAGQNFAQAAGLAPSQLGNPNLGWENSEQINVGLDLGFFNDRINLTADYYIRNTNDLLLARPLVGSSGFTTINENIGSLRNKGLEISLNTTNINKRDFRWTTNFNITFPDNKVVKLAGTPFASGFASWVEEGQDLGAFRGFVVKGIFQNQDQIAAAPVHSAATRPGDIEFEDLNGDNRITTDDQRIIGSAVPDFFGGMINEVSYKGFGLNVFLQFVSGNEIYNNTRAFGEGMNSVFGQLSTTLNRWTPDKGESATLPRAVFGDPSNNRRTSTRWLEDGSFLRLKNIQLFYNLPKTVVQKLKMNNIRFFIQGENLKTWTNYQGFDPEVSTFSITNTAPGTDFLTYPQARTITFGVNLGL</sequence>
<dbReference type="NCBIfam" id="TIGR04057">
    <property type="entry name" value="SusC_RagA_signa"/>
    <property type="match status" value="1"/>
</dbReference>
<protein>
    <submittedName>
        <fullName evidence="13">TonB-dependent receptor</fullName>
    </submittedName>
</protein>
<dbReference type="InterPro" id="IPR000531">
    <property type="entry name" value="Beta-barrel_TonB"/>
</dbReference>
<dbReference type="Pfam" id="PF13715">
    <property type="entry name" value="CarbopepD_reg_2"/>
    <property type="match status" value="1"/>
</dbReference>
<dbReference type="InterPro" id="IPR039426">
    <property type="entry name" value="TonB-dep_rcpt-like"/>
</dbReference>
<dbReference type="InterPro" id="IPR037066">
    <property type="entry name" value="Plug_dom_sf"/>
</dbReference>
<keyword evidence="3 8" id="KW-1134">Transmembrane beta strand</keyword>
<keyword evidence="5 9" id="KW-0798">TonB box</keyword>
<dbReference type="PROSITE" id="PS52016">
    <property type="entry name" value="TONB_DEPENDENT_REC_3"/>
    <property type="match status" value="1"/>
</dbReference>
<keyword evidence="14" id="KW-1185">Reference proteome</keyword>
<keyword evidence="13" id="KW-0675">Receptor</keyword>
<evidence type="ECO:0000313" key="14">
    <source>
        <dbReference type="Proteomes" id="UP001200145"/>
    </source>
</evidence>
<dbReference type="InterPro" id="IPR036942">
    <property type="entry name" value="Beta-barrel_TonB_sf"/>
</dbReference>
<dbReference type="SUPFAM" id="SSF56935">
    <property type="entry name" value="Porins"/>
    <property type="match status" value="1"/>
</dbReference>
<evidence type="ECO:0000256" key="2">
    <source>
        <dbReference type="ARBA" id="ARBA00022448"/>
    </source>
</evidence>
<comment type="subcellular location">
    <subcellularLocation>
        <location evidence="1 8">Cell outer membrane</location>
        <topology evidence="1 8">Multi-pass membrane protein</topology>
    </subcellularLocation>
</comment>
<feature type="domain" description="TonB-dependent receptor-like beta-barrel" evidence="11">
    <location>
        <begin position="395"/>
        <end position="781"/>
    </location>
</feature>
<dbReference type="Gene3D" id="2.170.130.10">
    <property type="entry name" value="TonB-dependent receptor, plug domain"/>
    <property type="match status" value="1"/>
</dbReference>
<feature type="signal peptide" evidence="10">
    <location>
        <begin position="1"/>
        <end position="20"/>
    </location>
</feature>
<evidence type="ECO:0000256" key="6">
    <source>
        <dbReference type="ARBA" id="ARBA00023136"/>
    </source>
</evidence>
<feature type="chain" id="PRO_5047058717" evidence="10">
    <location>
        <begin position="21"/>
        <end position="1011"/>
    </location>
</feature>
<keyword evidence="4 8" id="KW-0812">Transmembrane</keyword>
<feature type="domain" description="TonB-dependent receptor plug" evidence="12">
    <location>
        <begin position="113"/>
        <end position="235"/>
    </location>
</feature>
<comment type="caution">
    <text evidence="13">The sequence shown here is derived from an EMBL/GenBank/DDBJ whole genome shotgun (WGS) entry which is preliminary data.</text>
</comment>
<name>A0ABS9BMT6_9BACT</name>
<dbReference type="Gene3D" id="2.60.40.1120">
    <property type="entry name" value="Carboxypeptidase-like, regulatory domain"/>
    <property type="match status" value="1"/>
</dbReference>
<evidence type="ECO:0000256" key="7">
    <source>
        <dbReference type="ARBA" id="ARBA00023237"/>
    </source>
</evidence>
<keyword evidence="6 8" id="KW-0472">Membrane</keyword>
<organism evidence="13 14">
    <name type="scientific">Flavihumibacter fluminis</name>
    <dbReference type="NCBI Taxonomy" id="2909236"/>
    <lineage>
        <taxon>Bacteria</taxon>
        <taxon>Pseudomonadati</taxon>
        <taxon>Bacteroidota</taxon>
        <taxon>Chitinophagia</taxon>
        <taxon>Chitinophagales</taxon>
        <taxon>Chitinophagaceae</taxon>
        <taxon>Flavihumibacter</taxon>
    </lineage>
</organism>
<reference evidence="13 14" key="1">
    <citation type="submission" date="2022-01" db="EMBL/GenBank/DDBJ databases">
        <title>Flavihumibacter sp. nov., isolated from sediment of a river.</title>
        <authorList>
            <person name="Liu H."/>
        </authorList>
    </citation>
    <scope>NUCLEOTIDE SEQUENCE [LARGE SCALE GENOMIC DNA]</scope>
    <source>
        <strain evidence="13 14">RY-1</strain>
    </source>
</reference>
<dbReference type="EMBL" id="JAKEVY010000003">
    <property type="protein sequence ID" value="MCF1715931.1"/>
    <property type="molecule type" value="Genomic_DNA"/>
</dbReference>
<evidence type="ECO:0000259" key="11">
    <source>
        <dbReference type="Pfam" id="PF00593"/>
    </source>
</evidence>
<accession>A0ABS9BMT6</accession>
<dbReference type="RefSeq" id="WP_234866877.1">
    <property type="nucleotide sequence ID" value="NZ_JAKEVY010000003.1"/>
</dbReference>
<evidence type="ECO:0000256" key="1">
    <source>
        <dbReference type="ARBA" id="ARBA00004571"/>
    </source>
</evidence>
<keyword evidence="10" id="KW-0732">Signal</keyword>
<proteinExistence type="inferred from homology"/>
<dbReference type="Pfam" id="PF07715">
    <property type="entry name" value="Plug"/>
    <property type="match status" value="1"/>
</dbReference>
<dbReference type="Proteomes" id="UP001200145">
    <property type="component" value="Unassembled WGS sequence"/>
</dbReference>
<dbReference type="Pfam" id="PF00593">
    <property type="entry name" value="TonB_dep_Rec_b-barrel"/>
    <property type="match status" value="1"/>
</dbReference>
<evidence type="ECO:0000256" key="9">
    <source>
        <dbReference type="RuleBase" id="RU003357"/>
    </source>
</evidence>
<evidence type="ECO:0000259" key="12">
    <source>
        <dbReference type="Pfam" id="PF07715"/>
    </source>
</evidence>
<gene>
    <name evidence="13" type="ORF">L0U88_14925</name>
</gene>
<evidence type="ECO:0000256" key="5">
    <source>
        <dbReference type="ARBA" id="ARBA00023077"/>
    </source>
</evidence>
<evidence type="ECO:0000256" key="4">
    <source>
        <dbReference type="ARBA" id="ARBA00022692"/>
    </source>
</evidence>
<dbReference type="InterPro" id="IPR012910">
    <property type="entry name" value="Plug_dom"/>
</dbReference>
<dbReference type="InterPro" id="IPR023996">
    <property type="entry name" value="TonB-dep_OMP_SusC/RagA"/>
</dbReference>
<dbReference type="InterPro" id="IPR008969">
    <property type="entry name" value="CarboxyPept-like_regulatory"/>
</dbReference>
<dbReference type="NCBIfam" id="TIGR04056">
    <property type="entry name" value="OMP_RagA_SusC"/>
    <property type="match status" value="1"/>
</dbReference>
<keyword evidence="7 8" id="KW-0998">Cell outer membrane</keyword>
<evidence type="ECO:0000256" key="8">
    <source>
        <dbReference type="PROSITE-ProRule" id="PRU01360"/>
    </source>
</evidence>